<evidence type="ECO:0000256" key="3">
    <source>
        <dbReference type="ARBA" id="ARBA00022771"/>
    </source>
</evidence>
<dbReference type="GO" id="GO:0098831">
    <property type="term" value="C:presynaptic active zone cytoplasmic component"/>
    <property type="evidence" value="ECO:0007669"/>
    <property type="project" value="TreeGrafter"/>
</dbReference>
<feature type="region of interest" description="Disordered" evidence="6">
    <location>
        <begin position="663"/>
        <end position="692"/>
    </location>
</feature>
<dbReference type="FunFam" id="2.60.40.150:FF:000002">
    <property type="entry name" value="Protein unc-13 homolog B"/>
    <property type="match status" value="1"/>
</dbReference>
<dbReference type="SUPFAM" id="SSF49562">
    <property type="entry name" value="C2 domain (Calcium/lipid-binding domain, CaLB)"/>
    <property type="match status" value="2"/>
</dbReference>
<dbReference type="GO" id="GO:0043195">
    <property type="term" value="C:terminal bouton"/>
    <property type="evidence" value="ECO:0007669"/>
    <property type="project" value="TreeGrafter"/>
</dbReference>
<dbReference type="GO" id="GO:0005509">
    <property type="term" value="F:calcium ion binding"/>
    <property type="evidence" value="ECO:0007669"/>
    <property type="project" value="InterPro"/>
</dbReference>
<dbReference type="InterPro" id="IPR010439">
    <property type="entry name" value="MUN_dom"/>
</dbReference>
<evidence type="ECO:0000313" key="12">
    <source>
        <dbReference type="Proteomes" id="UP000308267"/>
    </source>
</evidence>
<gene>
    <name evidence="11" type="ORF">CRM22_001897</name>
</gene>
<dbReference type="EMBL" id="SJOL01003358">
    <property type="protein sequence ID" value="TGZ72755.1"/>
    <property type="molecule type" value="Genomic_DNA"/>
</dbReference>
<keyword evidence="3" id="KW-0863">Zinc-finger</keyword>
<dbReference type="GO" id="GO:0031594">
    <property type="term" value="C:neuromuscular junction"/>
    <property type="evidence" value="ECO:0007669"/>
    <property type="project" value="TreeGrafter"/>
</dbReference>
<dbReference type="Pfam" id="PF00130">
    <property type="entry name" value="C1_1"/>
    <property type="match status" value="1"/>
</dbReference>
<dbReference type="PROSITE" id="PS00479">
    <property type="entry name" value="ZF_DAG_PE_1"/>
    <property type="match status" value="1"/>
</dbReference>
<dbReference type="CDD" id="cd04027">
    <property type="entry name" value="C2B_Munc13"/>
    <property type="match status" value="1"/>
</dbReference>
<dbReference type="SMART" id="SM00239">
    <property type="entry name" value="C2"/>
    <property type="match status" value="2"/>
</dbReference>
<dbReference type="Gene3D" id="3.30.60.20">
    <property type="match status" value="1"/>
</dbReference>
<dbReference type="GO" id="GO:0030672">
    <property type="term" value="C:synaptic vesicle membrane"/>
    <property type="evidence" value="ECO:0007669"/>
    <property type="project" value="TreeGrafter"/>
</dbReference>
<sequence length="1257" mass="142440">MDRKQILQTPANDGITSPTHSLKPSQPTSESDDEIRTRAKTRFQNAAWQSLDSAPRRNGVNSMLYCTPLWTTVLDSKQKRENSAKRAERDAAVALGFYKSIDSAPEKPWGKRGLTMVSDLTMAQKRTLTALPASLANWSSLTDQELKQHVYRKTLQALAYPISSNTPHNFQLFNATSPTYCYECEGLLWGVARQGLRCTECGVKCHDKCKGLLNADCLQRAAEKSLRHGAVDKAQAAMEAIKALIKRRLAERPDLFEFVAAVFQTDVHSKQHLAALEFVEKSILVGASQRSAKIAITVKSAQGLIGKDKTGRSDPYVTVQVGKVRRRTKTVLQELNPVWDEKFFFECHNASERIKVRVWDEDNDLKSKIRQKFTRESDDFLGQTIIDVRTLSGEMDVWYNLEKRTDKSAVSGAIRLQLSVEIKGEEQMASYHVQYTALHENIFCYLCEKYAPVYLPEREATQTSAREKFIKLLDSLYIAIRIELSKYRTVFPSSKPERLLDLKSTVDLLTSITFFRLKVQELTSPPRTGQILRECIAACIHATYQCLCENVHELYGKSLQGTNSTEQTATDVADGVNGGIGTDSDATEDTTRSLTYWHRLITLIVSVLEDDRKHYAPVLNQFPHEINLGDMSAEMMWDYLSADLSADLIQHSITAKTLMESGELVNTPPPQTQSRLGRFKKAETKSSPGKKHRIKSSDYMNLCFRVKWFYNSYVANLPHCKTKIPEYPKWFESLVMLWLTENDDVSANYLRNAYERDKQDGFQCSSEHVLYSNSVVDVFTQLNQCFDVIRKLECPDTEVEGHFLHRFSLTVEKVLLAYTDRVLVDFPSYKSDQRVACILVNNTQQLRVQLEKVYENMARESLEKRTNDRLTALQGRLNEAVDKLVSQLTDEFEPGVRTHVRECGKLLQKCKPSYGHVTGARVSKEDEANECLRPLMDHFESILSVLATTCDKTVLKRVLKQLWRVTMCNLEKLVVLPAMADPKQQLAMGTLLGANTSAKLLGSAQNLLSHVSGQTVTGKILQEVSKEPERGLTPYQCELLDLCLDTIRTYFHAGGRGLKRSFLDRNPELHSLRQVLALYSQATDELLRDFVAMQTSQVHTASDLNWSMASGVFRPFVEVYIFGPLLADRKRKASTKSKSVTTMPTYNETFVFYLSNQGDPEWYELHLAVKDYCFGRTDRLVGVTVLSLSRALNLGATPLRLPLGRRLHYTETGWTVLRVLSQRVQTDEVAREFVRAKSEFRPSPELEAGSTASTQQE</sequence>
<protein>
    <submittedName>
        <fullName evidence="11">Uncharacterized protein</fullName>
    </submittedName>
</protein>
<dbReference type="PROSITE" id="PS51259">
    <property type="entry name" value="MHD2"/>
    <property type="match status" value="1"/>
</dbReference>
<dbReference type="GO" id="GO:0005516">
    <property type="term" value="F:calmodulin binding"/>
    <property type="evidence" value="ECO:0007669"/>
    <property type="project" value="TreeGrafter"/>
</dbReference>
<evidence type="ECO:0000256" key="2">
    <source>
        <dbReference type="ARBA" id="ARBA00022737"/>
    </source>
</evidence>
<dbReference type="InterPro" id="IPR014770">
    <property type="entry name" value="Munc13_1"/>
</dbReference>
<dbReference type="InterPro" id="IPR000008">
    <property type="entry name" value="C2_dom"/>
</dbReference>
<evidence type="ECO:0000259" key="8">
    <source>
        <dbReference type="PROSITE" id="PS50081"/>
    </source>
</evidence>
<evidence type="ECO:0000259" key="7">
    <source>
        <dbReference type="PROSITE" id="PS50004"/>
    </source>
</evidence>
<keyword evidence="2" id="KW-0677">Repeat</keyword>
<dbReference type="PROSITE" id="PS51258">
    <property type="entry name" value="MHD1"/>
    <property type="match status" value="1"/>
</dbReference>
<comment type="caution">
    <text evidence="11">The sequence shown here is derived from an EMBL/GenBank/DDBJ whole genome shotgun (WGS) entry which is preliminary data.</text>
</comment>
<evidence type="ECO:0000259" key="9">
    <source>
        <dbReference type="PROSITE" id="PS51258"/>
    </source>
</evidence>
<dbReference type="GO" id="GO:0061789">
    <property type="term" value="P:dense core granule priming"/>
    <property type="evidence" value="ECO:0007669"/>
    <property type="project" value="TreeGrafter"/>
</dbReference>
<dbReference type="PROSITE" id="PS50081">
    <property type="entry name" value="ZF_DAG_PE_2"/>
    <property type="match status" value="1"/>
</dbReference>
<dbReference type="AlphaFoldDB" id="A0A4V3SGL6"/>
<reference evidence="11 12" key="1">
    <citation type="journal article" date="2019" name="BMC Genomics">
        <title>New insights from Opisthorchis felineus genome: update on genomics of the epidemiologically important liver flukes.</title>
        <authorList>
            <person name="Ershov N.I."/>
            <person name="Mordvinov V.A."/>
            <person name="Prokhortchouk E.B."/>
            <person name="Pakharukova M.Y."/>
            <person name="Gunbin K.V."/>
            <person name="Ustyantsev K."/>
            <person name="Genaev M.A."/>
            <person name="Blinov A.G."/>
            <person name="Mazur A."/>
            <person name="Boulygina E."/>
            <person name="Tsygankova S."/>
            <person name="Khrameeva E."/>
            <person name="Chekanov N."/>
            <person name="Fan G."/>
            <person name="Xiao A."/>
            <person name="Zhang H."/>
            <person name="Xu X."/>
            <person name="Yang H."/>
            <person name="Solovyev V."/>
            <person name="Lee S.M."/>
            <person name="Liu X."/>
            <person name="Afonnikov D.A."/>
            <person name="Skryabin K.G."/>
        </authorList>
    </citation>
    <scope>NUCLEOTIDE SEQUENCE [LARGE SCALE GENOMIC DNA]</scope>
    <source>
        <strain evidence="11">AK-0245</strain>
        <tissue evidence="11">Whole organism</tissue>
    </source>
</reference>
<feature type="compositionally biased region" description="Polar residues" evidence="6">
    <location>
        <begin position="1"/>
        <end position="29"/>
    </location>
</feature>
<dbReference type="OrthoDB" id="5831756at2759"/>
<dbReference type="PROSITE" id="PS50004">
    <property type="entry name" value="C2"/>
    <property type="match status" value="2"/>
</dbReference>
<feature type="domain" description="C2" evidence="7">
    <location>
        <begin position="275"/>
        <end position="403"/>
    </location>
</feature>
<dbReference type="STRING" id="147828.A0A4V3SGL6"/>
<dbReference type="InterPro" id="IPR014772">
    <property type="entry name" value="Munc13_dom-2"/>
</dbReference>
<feature type="domain" description="C2" evidence="7">
    <location>
        <begin position="1073"/>
        <end position="1201"/>
    </location>
</feature>
<keyword evidence="1" id="KW-0479">Metal-binding</keyword>
<dbReference type="SUPFAM" id="SSF57889">
    <property type="entry name" value="Cysteine-rich domain"/>
    <property type="match status" value="1"/>
</dbReference>
<keyword evidence="5" id="KW-0106">Calcium</keyword>
<dbReference type="GO" id="GO:0016081">
    <property type="term" value="P:synaptic vesicle docking"/>
    <property type="evidence" value="ECO:0007669"/>
    <property type="project" value="TreeGrafter"/>
</dbReference>
<keyword evidence="12" id="KW-1185">Reference proteome</keyword>
<accession>A0A4V3SGL6</accession>
<dbReference type="GO" id="GO:0099525">
    <property type="term" value="P:presynaptic dense core vesicle exocytosis"/>
    <property type="evidence" value="ECO:0007669"/>
    <property type="project" value="TreeGrafter"/>
</dbReference>
<dbReference type="Gene3D" id="1.20.58.1100">
    <property type="match status" value="1"/>
</dbReference>
<dbReference type="GO" id="GO:0035249">
    <property type="term" value="P:synaptic transmission, glutamatergic"/>
    <property type="evidence" value="ECO:0007669"/>
    <property type="project" value="TreeGrafter"/>
</dbReference>
<evidence type="ECO:0000259" key="10">
    <source>
        <dbReference type="PROSITE" id="PS51259"/>
    </source>
</evidence>
<evidence type="ECO:0000256" key="4">
    <source>
        <dbReference type="ARBA" id="ARBA00022833"/>
    </source>
</evidence>
<feature type="domain" description="MHD1" evidence="9">
    <location>
        <begin position="682"/>
        <end position="822"/>
    </location>
</feature>
<dbReference type="SMART" id="SM01145">
    <property type="entry name" value="DUF1041"/>
    <property type="match status" value="1"/>
</dbReference>
<dbReference type="Pfam" id="PF00168">
    <property type="entry name" value="C2"/>
    <property type="match status" value="2"/>
</dbReference>
<dbReference type="InterPro" id="IPR002219">
    <property type="entry name" value="PKC_DAG/PE"/>
</dbReference>
<dbReference type="PANTHER" id="PTHR10480:SF12">
    <property type="entry name" value="UNC-13, ISOFORM E"/>
    <property type="match status" value="1"/>
</dbReference>
<dbReference type="GO" id="GO:0019992">
    <property type="term" value="F:diacylglycerol binding"/>
    <property type="evidence" value="ECO:0007669"/>
    <property type="project" value="InterPro"/>
</dbReference>
<dbReference type="InterPro" id="IPR037302">
    <property type="entry name" value="Unc-13_C2B"/>
</dbReference>
<dbReference type="SMART" id="SM00109">
    <property type="entry name" value="C1"/>
    <property type="match status" value="1"/>
</dbReference>
<dbReference type="Gene3D" id="2.60.40.150">
    <property type="entry name" value="C2 domain"/>
    <property type="match status" value="2"/>
</dbReference>
<dbReference type="FunFam" id="1.10.357.50:FF:000001">
    <property type="entry name" value="Protein unc-13 homolog B"/>
    <property type="match status" value="1"/>
</dbReference>
<dbReference type="InterPro" id="IPR027080">
    <property type="entry name" value="Unc-13"/>
</dbReference>
<dbReference type="InterPro" id="IPR035892">
    <property type="entry name" value="C2_domain_sf"/>
</dbReference>
<dbReference type="Gene3D" id="1.10.357.50">
    <property type="match status" value="1"/>
</dbReference>
<dbReference type="PANTHER" id="PTHR10480">
    <property type="entry name" value="PROTEIN UNC-13 HOMOLOG"/>
    <property type="match status" value="1"/>
</dbReference>
<keyword evidence="4" id="KW-0862">Zinc</keyword>
<evidence type="ECO:0000256" key="6">
    <source>
        <dbReference type="SAM" id="MobiDB-lite"/>
    </source>
</evidence>
<dbReference type="GO" id="GO:0017075">
    <property type="term" value="F:syntaxin-1 binding"/>
    <property type="evidence" value="ECO:0007669"/>
    <property type="project" value="TreeGrafter"/>
</dbReference>
<dbReference type="GO" id="GO:0005543">
    <property type="term" value="F:phospholipid binding"/>
    <property type="evidence" value="ECO:0007669"/>
    <property type="project" value="InterPro"/>
</dbReference>
<feature type="domain" description="MHD2" evidence="10">
    <location>
        <begin position="929"/>
        <end position="1090"/>
    </location>
</feature>
<dbReference type="PRINTS" id="PR00360">
    <property type="entry name" value="C2DOMAIN"/>
</dbReference>
<name>A0A4V3SGL6_OPIFE</name>
<evidence type="ECO:0000256" key="1">
    <source>
        <dbReference type="ARBA" id="ARBA00022723"/>
    </source>
</evidence>
<dbReference type="GO" id="GO:0008270">
    <property type="term" value="F:zinc ion binding"/>
    <property type="evidence" value="ECO:0007669"/>
    <property type="project" value="UniProtKB-KW"/>
</dbReference>
<evidence type="ECO:0000256" key="5">
    <source>
        <dbReference type="ARBA" id="ARBA00022837"/>
    </source>
</evidence>
<dbReference type="GO" id="GO:0016082">
    <property type="term" value="P:synaptic vesicle priming"/>
    <property type="evidence" value="ECO:0007669"/>
    <property type="project" value="TreeGrafter"/>
</dbReference>
<evidence type="ECO:0000313" key="11">
    <source>
        <dbReference type="EMBL" id="TGZ72754.1"/>
    </source>
</evidence>
<dbReference type="GO" id="GO:0042734">
    <property type="term" value="C:presynaptic membrane"/>
    <property type="evidence" value="ECO:0007669"/>
    <property type="project" value="TreeGrafter"/>
</dbReference>
<feature type="domain" description="Phorbol-ester/DAG-type" evidence="8">
    <location>
        <begin position="167"/>
        <end position="217"/>
    </location>
</feature>
<dbReference type="InterPro" id="IPR046349">
    <property type="entry name" value="C1-like_sf"/>
</dbReference>
<feature type="region of interest" description="Disordered" evidence="6">
    <location>
        <begin position="1"/>
        <end position="35"/>
    </location>
</feature>
<dbReference type="Pfam" id="PF06292">
    <property type="entry name" value="MUN"/>
    <property type="match status" value="2"/>
</dbReference>
<proteinExistence type="predicted"/>
<dbReference type="EMBL" id="SJOL01003358">
    <property type="protein sequence ID" value="TGZ72754.1"/>
    <property type="molecule type" value="Genomic_DNA"/>
</dbReference>
<organism evidence="11 12">
    <name type="scientific">Opisthorchis felineus</name>
    <dbReference type="NCBI Taxonomy" id="147828"/>
    <lineage>
        <taxon>Eukaryota</taxon>
        <taxon>Metazoa</taxon>
        <taxon>Spiralia</taxon>
        <taxon>Lophotrochozoa</taxon>
        <taxon>Platyhelminthes</taxon>
        <taxon>Trematoda</taxon>
        <taxon>Digenea</taxon>
        <taxon>Opisthorchiida</taxon>
        <taxon>Opisthorchiata</taxon>
        <taxon>Opisthorchiidae</taxon>
        <taxon>Opisthorchis</taxon>
    </lineage>
</organism>
<dbReference type="Proteomes" id="UP000308267">
    <property type="component" value="Unassembled WGS sequence"/>
</dbReference>